<evidence type="ECO:0000256" key="2">
    <source>
        <dbReference type="ARBA" id="ARBA00022723"/>
    </source>
</evidence>
<keyword evidence="6" id="KW-0804">Transcription</keyword>
<dbReference type="GO" id="GO:0008270">
    <property type="term" value="F:zinc ion binding"/>
    <property type="evidence" value="ECO:0007669"/>
    <property type="project" value="InterPro"/>
</dbReference>
<dbReference type="CDD" id="cd00067">
    <property type="entry name" value="GAL4"/>
    <property type="match status" value="1"/>
</dbReference>
<dbReference type="EMBL" id="JAGPXC010000012">
    <property type="protein sequence ID" value="KAH6645084.1"/>
    <property type="molecule type" value="Genomic_DNA"/>
</dbReference>
<feature type="region of interest" description="Disordered" evidence="8">
    <location>
        <begin position="65"/>
        <end position="107"/>
    </location>
</feature>
<feature type="compositionally biased region" description="Low complexity" evidence="8">
    <location>
        <begin position="85"/>
        <end position="99"/>
    </location>
</feature>
<accession>A0A9P8RFI8</accession>
<dbReference type="Pfam" id="PF00172">
    <property type="entry name" value="Zn_clus"/>
    <property type="match status" value="1"/>
</dbReference>
<feature type="domain" description="Zn(2)-C6 fungal-type" evidence="9">
    <location>
        <begin position="13"/>
        <end position="43"/>
    </location>
</feature>
<evidence type="ECO:0000256" key="7">
    <source>
        <dbReference type="ARBA" id="ARBA00023242"/>
    </source>
</evidence>
<dbReference type="Gene3D" id="4.10.240.10">
    <property type="entry name" value="Zn(2)-C6 fungal-type DNA-binding domain"/>
    <property type="match status" value="1"/>
</dbReference>
<dbReference type="AlphaFoldDB" id="A0A9P8RFI8"/>
<dbReference type="SMART" id="SM00906">
    <property type="entry name" value="Fungal_trans"/>
    <property type="match status" value="1"/>
</dbReference>
<name>A0A9P8RFI8_9PEZI</name>
<evidence type="ECO:0000256" key="8">
    <source>
        <dbReference type="SAM" id="MobiDB-lite"/>
    </source>
</evidence>
<dbReference type="PANTHER" id="PTHR31313">
    <property type="entry name" value="TY1 ENHANCER ACTIVATOR"/>
    <property type="match status" value="1"/>
</dbReference>
<dbReference type="PANTHER" id="PTHR31313:SF85">
    <property type="entry name" value="ZN(II)2CYS6 TRANSCRIPTION FACTOR (EUROFUNG)"/>
    <property type="match status" value="1"/>
</dbReference>
<gene>
    <name evidence="10" type="ORF">BKA67DRAFT_527629</name>
</gene>
<dbReference type="SMART" id="SM00066">
    <property type="entry name" value="GAL4"/>
    <property type="match status" value="1"/>
</dbReference>
<keyword evidence="3" id="KW-0862">Zinc</keyword>
<organism evidence="10 11">
    <name type="scientific">Truncatella angustata</name>
    <dbReference type="NCBI Taxonomy" id="152316"/>
    <lineage>
        <taxon>Eukaryota</taxon>
        <taxon>Fungi</taxon>
        <taxon>Dikarya</taxon>
        <taxon>Ascomycota</taxon>
        <taxon>Pezizomycotina</taxon>
        <taxon>Sordariomycetes</taxon>
        <taxon>Xylariomycetidae</taxon>
        <taxon>Amphisphaeriales</taxon>
        <taxon>Sporocadaceae</taxon>
        <taxon>Truncatella</taxon>
    </lineage>
</organism>
<dbReference type="PROSITE" id="PS00463">
    <property type="entry name" value="ZN2_CY6_FUNGAL_1"/>
    <property type="match status" value="1"/>
</dbReference>
<dbReference type="PRINTS" id="PR00755">
    <property type="entry name" value="AFLATOXINBRP"/>
</dbReference>
<evidence type="ECO:0000256" key="5">
    <source>
        <dbReference type="ARBA" id="ARBA00023125"/>
    </source>
</evidence>
<dbReference type="PROSITE" id="PS50048">
    <property type="entry name" value="ZN2_CY6_FUNGAL_2"/>
    <property type="match status" value="1"/>
</dbReference>
<dbReference type="CDD" id="cd12148">
    <property type="entry name" value="fungal_TF_MHR"/>
    <property type="match status" value="1"/>
</dbReference>
<dbReference type="InterPro" id="IPR001138">
    <property type="entry name" value="Zn2Cys6_DnaBD"/>
</dbReference>
<evidence type="ECO:0000256" key="4">
    <source>
        <dbReference type="ARBA" id="ARBA00023015"/>
    </source>
</evidence>
<dbReference type="RefSeq" id="XP_045951598.1">
    <property type="nucleotide sequence ID" value="XM_046098879.1"/>
</dbReference>
<dbReference type="GO" id="GO:0006351">
    <property type="term" value="P:DNA-templated transcription"/>
    <property type="evidence" value="ECO:0007669"/>
    <property type="project" value="InterPro"/>
</dbReference>
<keyword evidence="11" id="KW-1185">Reference proteome</keyword>
<dbReference type="GO" id="GO:0003677">
    <property type="term" value="F:DNA binding"/>
    <property type="evidence" value="ECO:0007669"/>
    <property type="project" value="UniProtKB-KW"/>
</dbReference>
<protein>
    <submittedName>
        <fullName evidence="10">Fungal-specific transcription factor domain-containing protein</fullName>
    </submittedName>
</protein>
<dbReference type="InterPro" id="IPR007219">
    <property type="entry name" value="XnlR_reg_dom"/>
</dbReference>
<dbReference type="GO" id="GO:0000981">
    <property type="term" value="F:DNA-binding transcription factor activity, RNA polymerase II-specific"/>
    <property type="evidence" value="ECO:0007669"/>
    <property type="project" value="InterPro"/>
</dbReference>
<proteinExistence type="predicted"/>
<evidence type="ECO:0000256" key="3">
    <source>
        <dbReference type="ARBA" id="ARBA00022833"/>
    </source>
</evidence>
<reference evidence="10" key="1">
    <citation type="journal article" date="2021" name="Nat. Commun.">
        <title>Genetic determinants of endophytism in the Arabidopsis root mycobiome.</title>
        <authorList>
            <person name="Mesny F."/>
            <person name="Miyauchi S."/>
            <person name="Thiergart T."/>
            <person name="Pickel B."/>
            <person name="Atanasova L."/>
            <person name="Karlsson M."/>
            <person name="Huettel B."/>
            <person name="Barry K.W."/>
            <person name="Haridas S."/>
            <person name="Chen C."/>
            <person name="Bauer D."/>
            <person name="Andreopoulos W."/>
            <person name="Pangilinan J."/>
            <person name="LaButti K."/>
            <person name="Riley R."/>
            <person name="Lipzen A."/>
            <person name="Clum A."/>
            <person name="Drula E."/>
            <person name="Henrissat B."/>
            <person name="Kohler A."/>
            <person name="Grigoriev I.V."/>
            <person name="Martin F.M."/>
            <person name="Hacquard S."/>
        </authorList>
    </citation>
    <scope>NUCLEOTIDE SEQUENCE</scope>
    <source>
        <strain evidence="10">MPI-SDFR-AT-0073</strain>
    </source>
</reference>
<comment type="subcellular location">
    <subcellularLocation>
        <location evidence="1">Nucleus</location>
    </subcellularLocation>
</comment>
<dbReference type="SUPFAM" id="SSF57701">
    <property type="entry name" value="Zn2/Cys6 DNA-binding domain"/>
    <property type="match status" value="1"/>
</dbReference>
<dbReference type="GO" id="GO:0005634">
    <property type="term" value="C:nucleus"/>
    <property type="evidence" value="ECO:0007669"/>
    <property type="project" value="UniProtKB-SubCell"/>
</dbReference>
<evidence type="ECO:0000256" key="6">
    <source>
        <dbReference type="ARBA" id="ARBA00023163"/>
    </source>
</evidence>
<evidence type="ECO:0000313" key="10">
    <source>
        <dbReference type="EMBL" id="KAH6645084.1"/>
    </source>
</evidence>
<evidence type="ECO:0000313" key="11">
    <source>
        <dbReference type="Proteomes" id="UP000758603"/>
    </source>
</evidence>
<keyword evidence="2" id="KW-0479">Metal-binding</keyword>
<evidence type="ECO:0000256" key="1">
    <source>
        <dbReference type="ARBA" id="ARBA00004123"/>
    </source>
</evidence>
<keyword evidence="7" id="KW-0539">Nucleus</keyword>
<keyword evidence="4" id="KW-0805">Transcription regulation</keyword>
<keyword evidence="5" id="KW-0238">DNA-binding</keyword>
<dbReference type="InterPro" id="IPR036864">
    <property type="entry name" value="Zn2-C6_fun-type_DNA-bd_sf"/>
</dbReference>
<sequence>MSNAKATKKSAFSCDICRQRKVKCGGEQPICKRCASRGVECGYSLNPTLSYTQRLEKRIVELEKTLSARPDDNGQPSLAPISADNQASNQQNPKQPSQPLNGLKVDNSGGITYHGPTSFFNLPRNPATTASDVSLDEGNAQRRERLVVNAWQERSFENLSSTPAPFHHLLNIHWCWVQPVFNFIYRPAFSRDMQMNGPYFSQTLLTTILSHSIRWAKNDDLTMRQIDAIYGGGTNLAECARTMLFEELRQGVCSIPTAQTLLLLSARECSSGNSGQAWMYSGIAFRMIDHLGICVDGTRFPGSIQLTDEDVEIRRRLFWSCYFWDKMISLYLGRSPSVHCSGVSPSLAMSDDSTDNDLWFPFGSKSQNTWQYPPCAAHSTSCFTKICQLSVILNEILIHMYDPLQQNTPKEIIDCLRSQGTALLLWWDNLPPSLKIDVFALPPLAPPSHIVTLNFLYHALKILLHRRMLPFRGKTVDEESSAMPHHLQECVTSATSIIAAFDLFCKTFGIGHCVLSQLYSVYIAATIFLLQIQATPHDSQALGRLEFCLNALDKAKDTNNVISSALSVISEELHASGIELQSFRSHDTSSQPNRPAYDVLTSEGTTAQSDLADTIGTSTDIEPELMSENAWNIDFDPAHMVLDPGLLEALSTIEPLSVSVAAISDFDYSNQTA</sequence>
<dbReference type="Pfam" id="PF04082">
    <property type="entry name" value="Fungal_trans"/>
    <property type="match status" value="1"/>
</dbReference>
<dbReference type="GeneID" id="70127771"/>
<dbReference type="InterPro" id="IPR051615">
    <property type="entry name" value="Transcr_Regulatory_Elem"/>
</dbReference>
<dbReference type="Proteomes" id="UP000758603">
    <property type="component" value="Unassembled WGS sequence"/>
</dbReference>
<comment type="caution">
    <text evidence="10">The sequence shown here is derived from an EMBL/GenBank/DDBJ whole genome shotgun (WGS) entry which is preliminary data.</text>
</comment>
<dbReference type="OrthoDB" id="4161332at2759"/>
<evidence type="ECO:0000259" key="9">
    <source>
        <dbReference type="PROSITE" id="PS50048"/>
    </source>
</evidence>